<comment type="caution">
    <text evidence="13">The sequence shown here is derived from an EMBL/GenBank/DDBJ whole genome shotgun (WGS) entry which is preliminary data.</text>
</comment>
<feature type="transmembrane region" description="Helical" evidence="11">
    <location>
        <begin position="1380"/>
        <end position="1404"/>
    </location>
</feature>
<dbReference type="InterPro" id="IPR026082">
    <property type="entry name" value="ABCA"/>
</dbReference>
<dbReference type="OrthoDB" id="10255969at2759"/>
<proteinExistence type="inferred from homology"/>
<comment type="similarity">
    <text evidence="2">Belongs to the ABC transporter superfamily. ABCA family.</text>
</comment>
<feature type="transmembrane region" description="Helical" evidence="11">
    <location>
        <begin position="1040"/>
        <end position="1058"/>
    </location>
</feature>
<dbReference type="PANTHER" id="PTHR19229:SF36">
    <property type="entry name" value="ATP-BINDING CASSETTE SUB-FAMILY A MEMBER 2"/>
    <property type="match status" value="1"/>
</dbReference>
<dbReference type="GO" id="GO:0016020">
    <property type="term" value="C:membrane"/>
    <property type="evidence" value="ECO:0007669"/>
    <property type="project" value="UniProtKB-SubCell"/>
</dbReference>
<evidence type="ECO:0000256" key="3">
    <source>
        <dbReference type="ARBA" id="ARBA00022448"/>
    </source>
</evidence>
<dbReference type="InterPro" id="IPR003439">
    <property type="entry name" value="ABC_transporter-like_ATP-bd"/>
</dbReference>
<evidence type="ECO:0000256" key="8">
    <source>
        <dbReference type="ARBA" id="ARBA00022989"/>
    </source>
</evidence>
<sequence length="1960" mass="217375">MTEKRKITLGTHVRTLLWKSWLLKKRHPVATVLEIILPVLFIILLSGLKGLTTNVNVPAGWSDTSSSATDKTVGRSYTMTDYSGGFGAWNLGMDVGWIGSSERRYLVTETTMSGLLMYLSMRSADEMRNVDDFKTKADRISCTSQVGFFGAVNTDTTAANAIPANCRDHVTPYKIAIAPDNTFTRKYFLETMKVWYPQVAISKSNYNSASPVKIPAFEDSVVFFKNEAELEAYITSTEYGKTADTPKIYSAVVFDKYPMDDASIGQPSSIEYSLRFNATLGKRGASGDVPRTIGEPAFESPFQRTISTEPYSRYAMLGFMTLQTAVTRFVNCMPVWDASTKSTTGACQHQKAMATSDPALDVQLFQRIANDFFIKMALPFAFNDPTTAATELMSISSAEKEKLLVPLRIAPQPYFASSVAAFPVDGFLSSPFYESIKTVFALVFILAYLYAVSRILVVLIQEKETRSREYMKILGVQESSIILSWYITYIVIFFIGCILQAAASMGGLFGNSDFVIIFLFFFLFSLSVLAFGFLVSTLFSRARTGAFAGMVLFFFMYFVSSAFSTSSSKGSKGVACLLSPVALAFGVQTLATVESTGVGMNFGNARTVTDNFSFDMALGMMLFDAILYTLIGMYLERVIPKEYGTTEKWYFPVSPNYWRRKYSAKINDISTAEETVIDINPNVEPVGPDLRQQERSGEALIIKNIKKEFVVPGGIKKAVRGVSLAMYKDQITCLLGHNGAGKTTLISMLTGVIAPTEGDAYFRGMSFSRDMGHIRQSLGLCFQYDVLYAEMTVEEHLIFYARIKGYTKASMNEVVSTKIKEVGLTEKRKVFSAALSGGMKRKLSVAICLLGDSSLVFLDEPTSGMDPYSRRSTWEILLNNRQNRVMVLTTHFMDEADILGDRIAIMAEGQLRCCGSSLFLKNRYGAGYNFTLVKREKCDEKQLIDFITTRVPRAKVLSNVGAEIAFQLPLDCSSEFPQLFEALDDQLETLGVLSYGISVTTMEEVFIKVAEADDEDNQHTLKKDAGSPGATSTGPSGPSIANLTGMTMFFVHLYALLFKRFRVAKRDRRVLIFSAVLPVVLLAAGLALLKSSSLTKSDPKLPLVSEKFRYGTDMNVPYFCEADDSKWCSHVLDSLFIGGETEAFTTTDISTPPYVTPTPKVFNVSYPANEIDVPGTTGYCLRLSEKVYQRAFGKTDQETSKVTQTPVEGQYGAYLVHGDGSKQLFGYHTFVNTTALHGSVIFKALMDQALYRMMVSNADTSAASNLNLTVNSHPLPLTASTKALFGSFLSFTACIFIVIAFAFYPASIVVFLVKEKQREHNSKHQQLVSGVSLPAFWLANYIWDMMMYVIPFLAAIILIKVFNVSALTGNDCTVCTPETYPAVVLLFILFGFAIAPFTYVMSYFFREAASAQTYTIMANFVLGVVLMVVSFILDVVSESSKDANKVLKFFWRLSPLFSLGTGLLNQCLIEITAAFGRTSDKPSPFDMDVMGWEMLYLAFNAVFFFSVAVGIDFLLSFPKIQAAIFRDPVIQDAPYEEDEDVKKEAERVLSGRADSDTVLVKNLRKVYKGKKVAVRNLSFGLPKGECFGYLGINGAGKTTTMNMLTGNFLPTSGVGKLGGFDILSQQLEVRRLIGYCPQFDALFELLSVREHLELFAQIKGVSRRDLDKVVKELMHQMNLDDFEHKLAGTLSGGNKRKLSVAIAMIGSPPIIFLDEPSTGMDPVSRRFMWNVIANISTHRKESTIILTTHSMEECEALCTRVGIMVGGRLRCLGSVQHLKNRHGNGLMIEIKLDQAKTEEVEGRVSTCMGGSSSSVITPDQLRDACEKFGDASWFSKIDAKHATGYALAAVLERDGSIRPQLFGAWWMAEERYLGLNAFLQECFGNDKVQLVERQNDMCRYRLLGDQKSLKLSNVFRLVESGKQTHHIREYAVSQTTLEQIFNNFASQQNEEKGVARGLAN</sequence>
<organism evidence="13 14">
    <name type="scientific">Pythium oligandrum</name>
    <name type="common">Mycoparasitic fungus</name>
    <dbReference type="NCBI Taxonomy" id="41045"/>
    <lineage>
        <taxon>Eukaryota</taxon>
        <taxon>Sar</taxon>
        <taxon>Stramenopiles</taxon>
        <taxon>Oomycota</taxon>
        <taxon>Peronosporomycetes</taxon>
        <taxon>Pythiales</taxon>
        <taxon>Pythiaceae</taxon>
        <taxon>Pythium</taxon>
    </lineage>
</organism>
<evidence type="ECO:0000256" key="4">
    <source>
        <dbReference type="ARBA" id="ARBA00022692"/>
    </source>
</evidence>
<dbReference type="GO" id="GO:0016887">
    <property type="term" value="F:ATP hydrolysis activity"/>
    <property type="evidence" value="ECO:0007669"/>
    <property type="project" value="InterPro"/>
</dbReference>
<reference evidence="13" key="1">
    <citation type="submission" date="2019-03" db="EMBL/GenBank/DDBJ databases">
        <title>Long read genome sequence of the mycoparasitic Pythium oligandrum ATCC 38472 isolated from sugarbeet rhizosphere.</title>
        <authorList>
            <person name="Gaulin E."/>
        </authorList>
    </citation>
    <scope>NUCLEOTIDE SEQUENCE</scope>
    <source>
        <strain evidence="13">ATCC 38472_TT</strain>
    </source>
</reference>
<evidence type="ECO:0000256" key="5">
    <source>
        <dbReference type="ARBA" id="ARBA00022737"/>
    </source>
</evidence>
<keyword evidence="4 11" id="KW-0812">Transmembrane</keyword>
<keyword evidence="8 11" id="KW-1133">Transmembrane helix</keyword>
<dbReference type="GO" id="GO:0140359">
    <property type="term" value="F:ABC-type transporter activity"/>
    <property type="evidence" value="ECO:0007669"/>
    <property type="project" value="InterPro"/>
</dbReference>
<dbReference type="PROSITE" id="PS50893">
    <property type="entry name" value="ABC_TRANSPORTER_2"/>
    <property type="match status" value="2"/>
</dbReference>
<evidence type="ECO:0000256" key="7">
    <source>
        <dbReference type="ARBA" id="ARBA00022840"/>
    </source>
</evidence>
<dbReference type="EMBL" id="SPLM01000003">
    <property type="protein sequence ID" value="TMW68210.1"/>
    <property type="molecule type" value="Genomic_DNA"/>
</dbReference>
<gene>
    <name evidence="13" type="ORF">Poli38472_007882</name>
</gene>
<keyword evidence="14" id="KW-1185">Reference proteome</keyword>
<dbReference type="InterPro" id="IPR013525">
    <property type="entry name" value="ABC2_TM"/>
</dbReference>
<dbReference type="CDD" id="cd03263">
    <property type="entry name" value="ABC_subfamily_A"/>
    <property type="match status" value="2"/>
</dbReference>
<feature type="domain" description="ABC transporter" evidence="12">
    <location>
        <begin position="700"/>
        <end position="933"/>
    </location>
</feature>
<protein>
    <recommendedName>
        <fullName evidence="12">ABC transporter domain-containing protein</fullName>
    </recommendedName>
</protein>
<comment type="subcellular location">
    <subcellularLocation>
        <location evidence="1">Membrane</location>
        <topology evidence="1">Multi-pass membrane protein</topology>
    </subcellularLocation>
</comment>
<dbReference type="InterPro" id="IPR017871">
    <property type="entry name" value="ABC_transporter-like_CS"/>
</dbReference>
<feature type="transmembrane region" description="Helical" evidence="11">
    <location>
        <begin position="1288"/>
        <end position="1313"/>
    </location>
</feature>
<evidence type="ECO:0000256" key="9">
    <source>
        <dbReference type="ARBA" id="ARBA00023136"/>
    </source>
</evidence>
<evidence type="ECO:0000256" key="6">
    <source>
        <dbReference type="ARBA" id="ARBA00022741"/>
    </source>
</evidence>
<dbReference type="Pfam" id="PF12698">
    <property type="entry name" value="ABC2_membrane_3"/>
    <property type="match status" value="2"/>
</dbReference>
<dbReference type="PANTHER" id="PTHR19229">
    <property type="entry name" value="ATP-BINDING CASSETTE TRANSPORTER SUBFAMILY A ABCA"/>
    <property type="match status" value="1"/>
</dbReference>
<dbReference type="FunFam" id="3.40.50.300:FF:000298">
    <property type="entry name" value="ATP-binding cassette sub-family A member 12"/>
    <property type="match status" value="1"/>
</dbReference>
<evidence type="ECO:0000256" key="1">
    <source>
        <dbReference type="ARBA" id="ARBA00004141"/>
    </source>
</evidence>
<keyword evidence="9 11" id="KW-0472">Membrane</keyword>
<feature type="region of interest" description="Disordered" evidence="10">
    <location>
        <begin position="1017"/>
        <end position="1037"/>
    </location>
</feature>
<keyword evidence="3" id="KW-0813">Transport</keyword>
<evidence type="ECO:0000256" key="10">
    <source>
        <dbReference type="SAM" id="MobiDB-lite"/>
    </source>
</evidence>
<feature type="transmembrane region" description="Helical" evidence="11">
    <location>
        <begin position="481"/>
        <end position="502"/>
    </location>
</feature>
<dbReference type="FunFam" id="3.40.50.300:FF:000904">
    <property type="entry name" value="ABC transporter A family member 1"/>
    <property type="match status" value="1"/>
</dbReference>
<dbReference type="Proteomes" id="UP000794436">
    <property type="component" value="Unassembled WGS sequence"/>
</dbReference>
<feature type="domain" description="ABC transporter" evidence="12">
    <location>
        <begin position="1558"/>
        <end position="1791"/>
    </location>
</feature>
<keyword evidence="6" id="KW-0547">Nucleotide-binding</keyword>
<dbReference type="Pfam" id="PF00005">
    <property type="entry name" value="ABC_tran"/>
    <property type="match status" value="2"/>
</dbReference>
<evidence type="ECO:0000313" key="13">
    <source>
        <dbReference type="EMBL" id="TMW68210.1"/>
    </source>
</evidence>
<dbReference type="SUPFAM" id="SSF52540">
    <property type="entry name" value="P-loop containing nucleoside triphosphate hydrolases"/>
    <property type="match status" value="2"/>
</dbReference>
<dbReference type="InterPro" id="IPR027417">
    <property type="entry name" value="P-loop_NTPase"/>
</dbReference>
<feature type="compositionally biased region" description="Low complexity" evidence="10">
    <location>
        <begin position="1026"/>
        <end position="1037"/>
    </location>
</feature>
<feature type="transmembrane region" description="Helical" evidence="11">
    <location>
        <begin position="572"/>
        <end position="593"/>
    </location>
</feature>
<keyword evidence="7" id="KW-0067">ATP-binding</keyword>
<feature type="transmembrane region" description="Helical" evidence="11">
    <location>
        <begin position="1325"/>
        <end position="1343"/>
    </location>
</feature>
<dbReference type="GO" id="GO:0005524">
    <property type="term" value="F:ATP binding"/>
    <property type="evidence" value="ECO:0007669"/>
    <property type="project" value="UniProtKB-KW"/>
</dbReference>
<keyword evidence="5" id="KW-0677">Repeat</keyword>
<evidence type="ECO:0000256" key="2">
    <source>
        <dbReference type="ARBA" id="ARBA00008869"/>
    </source>
</evidence>
<evidence type="ECO:0000313" key="14">
    <source>
        <dbReference type="Proteomes" id="UP000794436"/>
    </source>
</evidence>
<feature type="transmembrane region" description="Helical" evidence="11">
    <location>
        <begin position="546"/>
        <end position="566"/>
    </location>
</feature>
<feature type="transmembrane region" description="Helical" evidence="11">
    <location>
        <begin position="1449"/>
        <end position="1475"/>
    </location>
</feature>
<feature type="transmembrane region" description="Helical" evidence="11">
    <location>
        <begin position="29"/>
        <end position="48"/>
    </location>
</feature>
<feature type="transmembrane region" description="Helical" evidence="11">
    <location>
        <begin position="1416"/>
        <end position="1437"/>
    </location>
</feature>
<dbReference type="Gene3D" id="3.40.50.300">
    <property type="entry name" value="P-loop containing nucleotide triphosphate hydrolases"/>
    <property type="match status" value="2"/>
</dbReference>
<dbReference type="GO" id="GO:0005319">
    <property type="term" value="F:lipid transporter activity"/>
    <property type="evidence" value="ECO:0007669"/>
    <property type="project" value="TreeGrafter"/>
</dbReference>
<dbReference type="PROSITE" id="PS00211">
    <property type="entry name" value="ABC_TRANSPORTER_1"/>
    <property type="match status" value="2"/>
</dbReference>
<dbReference type="InterPro" id="IPR003593">
    <property type="entry name" value="AAA+_ATPase"/>
</dbReference>
<accession>A0A8K1CT36</accession>
<feature type="transmembrane region" description="Helical" evidence="11">
    <location>
        <begin position="1495"/>
        <end position="1517"/>
    </location>
</feature>
<feature type="transmembrane region" description="Helical" evidence="11">
    <location>
        <begin position="514"/>
        <end position="539"/>
    </location>
</feature>
<evidence type="ECO:0000259" key="12">
    <source>
        <dbReference type="PROSITE" id="PS50893"/>
    </source>
</evidence>
<feature type="transmembrane region" description="Helical" evidence="11">
    <location>
        <begin position="1349"/>
        <end position="1368"/>
    </location>
</feature>
<feature type="transmembrane region" description="Helical" evidence="11">
    <location>
        <begin position="1070"/>
        <end position="1089"/>
    </location>
</feature>
<feature type="transmembrane region" description="Helical" evidence="11">
    <location>
        <begin position="439"/>
        <end position="460"/>
    </location>
</feature>
<name>A0A8K1CT36_PYTOL</name>
<evidence type="ECO:0000256" key="11">
    <source>
        <dbReference type="SAM" id="Phobius"/>
    </source>
</evidence>
<dbReference type="SMART" id="SM00382">
    <property type="entry name" value="AAA"/>
    <property type="match status" value="2"/>
</dbReference>
<feature type="transmembrane region" description="Helical" evidence="11">
    <location>
        <begin position="614"/>
        <end position="635"/>
    </location>
</feature>